<comment type="caution">
    <text evidence="2">The sequence shown here is derived from an EMBL/GenBank/DDBJ whole genome shotgun (WGS) entry which is preliminary data.</text>
</comment>
<evidence type="ECO:0000259" key="1">
    <source>
        <dbReference type="Pfam" id="PF00723"/>
    </source>
</evidence>
<dbReference type="OrthoDB" id="3902805at2"/>
<reference evidence="2 3" key="1">
    <citation type="submission" date="2010-04" db="EMBL/GenBank/DDBJ databases">
        <authorList>
            <person name="Qin X."/>
            <person name="Bachman B."/>
            <person name="Battles P."/>
            <person name="Bell A."/>
            <person name="Bess C."/>
            <person name="Bickham C."/>
            <person name="Chaboub L."/>
            <person name="Chen D."/>
            <person name="Coyle M."/>
            <person name="Deiros D.R."/>
            <person name="Dinh H."/>
            <person name="Forbes L."/>
            <person name="Fowler G."/>
            <person name="Francisco L."/>
            <person name="Fu Q."/>
            <person name="Gubbala S."/>
            <person name="Hale W."/>
            <person name="Han Y."/>
            <person name="Hemphill L."/>
            <person name="Highlander S.K."/>
            <person name="Hirani K."/>
            <person name="Hogues M."/>
            <person name="Jackson L."/>
            <person name="Jakkamsetti A."/>
            <person name="Javaid M."/>
            <person name="Jiang H."/>
            <person name="Korchina V."/>
            <person name="Kovar C."/>
            <person name="Lara F."/>
            <person name="Lee S."/>
            <person name="Mata R."/>
            <person name="Mathew T."/>
            <person name="Moen C."/>
            <person name="Morales K."/>
            <person name="Munidasa M."/>
            <person name="Nazareth L."/>
            <person name="Ngo R."/>
            <person name="Nguyen L."/>
            <person name="Okwuonu G."/>
            <person name="Ongeri F."/>
            <person name="Patil S."/>
            <person name="Petrosino J."/>
            <person name="Pham C."/>
            <person name="Pham P."/>
            <person name="Pu L.-L."/>
            <person name="Puazo M."/>
            <person name="Raj R."/>
            <person name="Reid J."/>
            <person name="Rouhana J."/>
            <person name="Saada N."/>
            <person name="Shang Y."/>
            <person name="Simmons D."/>
            <person name="Thornton R."/>
            <person name="Warren J."/>
            <person name="Weissenberger G."/>
            <person name="Zhang J."/>
            <person name="Zhang L."/>
            <person name="Zhou C."/>
            <person name="Zhu D."/>
            <person name="Muzny D."/>
            <person name="Worley K."/>
            <person name="Gibbs R."/>
        </authorList>
    </citation>
    <scope>NUCLEOTIDE SEQUENCE [LARGE SCALE GENOMIC DNA]</scope>
    <source>
        <strain evidence="2 3">ATCC 49957</strain>
    </source>
</reference>
<feature type="domain" description="GH15-like" evidence="1">
    <location>
        <begin position="228"/>
        <end position="588"/>
    </location>
</feature>
<keyword evidence="3" id="KW-1185">Reference proteome</keyword>
<accession>D5RLS7</accession>
<evidence type="ECO:0000313" key="3">
    <source>
        <dbReference type="Proteomes" id="UP000005324"/>
    </source>
</evidence>
<sequence>MIPPLPPAGAQPLDLAPVGNGIIAGLFDRAGRCSWLCWPRFDGDPVFSALLGGEAPQDGFMECELVGMVETRQSYRRNTAILETELIDGKGNRIRITDAAPRFRRFGRPFRPPMLVRRIEPLSGQPLIRLRIRPRAHWGQDRPIRRSGSNHLRYFTEDAALRVTTDAPLACLAEEAPFLLDQPVTLILGPDETVPEGADAIGQEFIRETEAYWLDWTRGLHLPFEWQDAVIRAAITLKLCTFEETGAVVAALTTSIPEAPDTERNWDYRYCWLRDALFTVQALNRLGATRTMEEYIRYVTNVVAISPGGVLKPCYPLVPSLPMPERIEEALPGFLGMGPVRVGNQAADQVQNDVYGSVIMAAAQMFFDQRLPRPAGEPLFRLLETLGEQAEARALTPDAGIWEYRGRARIHTFSAAMCWAGMARLAGIARHLGLPDRAERWAKAARELHAVICEKAFRPHLGSFVESFESDGMDAALLLLPEIGFLPATDPRFRGTLDMIGRRLMHNGFLHRYDMADDFGKPETAFLVCSFWYVDALAAAGRTEEARAMFGSILSCRNHLGLLAEDLDPTRNRLWGNFPQTYSHVGLILSAMRLSRSWEHGLWGG</sequence>
<dbReference type="PANTHER" id="PTHR31616:SF0">
    <property type="entry name" value="GLUCAN 1,4-ALPHA-GLUCOSIDASE"/>
    <property type="match status" value="1"/>
</dbReference>
<dbReference type="RefSeq" id="WP_007004455.1">
    <property type="nucleotide sequence ID" value="NZ_GG770779.1"/>
</dbReference>
<dbReference type="PANTHER" id="PTHR31616">
    <property type="entry name" value="TREHALASE"/>
    <property type="match status" value="1"/>
</dbReference>
<gene>
    <name evidence="2" type="ORF">HMPREF0731_2038</name>
</gene>
<name>D5RLS7_9PROT</name>
<dbReference type="HOGENOM" id="CLU_010399_3_1_5"/>
<dbReference type="EMBL" id="ADVL01000325">
    <property type="protein sequence ID" value="EFH11744.1"/>
    <property type="molecule type" value="Genomic_DNA"/>
</dbReference>
<keyword evidence="2" id="KW-0378">Hydrolase</keyword>
<dbReference type="SUPFAM" id="SSF48208">
    <property type="entry name" value="Six-hairpin glycosidases"/>
    <property type="match status" value="1"/>
</dbReference>
<dbReference type="InterPro" id="IPR008928">
    <property type="entry name" value="6-hairpin_glycosidase_sf"/>
</dbReference>
<dbReference type="GO" id="GO:0004553">
    <property type="term" value="F:hydrolase activity, hydrolyzing O-glycosyl compounds"/>
    <property type="evidence" value="ECO:0007669"/>
    <property type="project" value="UniProtKB-ARBA"/>
</dbReference>
<dbReference type="AlphaFoldDB" id="D5RLS7"/>
<dbReference type="Gene3D" id="1.50.10.10">
    <property type="match status" value="1"/>
</dbReference>
<organism evidence="2 3">
    <name type="scientific">Pseudoroseomonas cervicalis ATCC 49957</name>
    <dbReference type="NCBI Taxonomy" id="525371"/>
    <lineage>
        <taxon>Bacteria</taxon>
        <taxon>Pseudomonadati</taxon>
        <taxon>Pseudomonadota</taxon>
        <taxon>Alphaproteobacteria</taxon>
        <taxon>Acetobacterales</taxon>
        <taxon>Roseomonadaceae</taxon>
        <taxon>Roseomonas</taxon>
    </lineage>
</organism>
<dbReference type="InterPro" id="IPR012341">
    <property type="entry name" value="6hp_glycosidase-like_sf"/>
</dbReference>
<dbReference type="GO" id="GO:0005975">
    <property type="term" value="P:carbohydrate metabolic process"/>
    <property type="evidence" value="ECO:0007669"/>
    <property type="project" value="InterPro"/>
</dbReference>
<protein>
    <submittedName>
        <fullName evidence="2">Glycosyl hydrolase, family 15</fullName>
    </submittedName>
</protein>
<proteinExistence type="predicted"/>
<dbReference type="Pfam" id="PF00723">
    <property type="entry name" value="Glyco_hydro_15"/>
    <property type="match status" value="1"/>
</dbReference>
<dbReference type="InterPro" id="IPR011613">
    <property type="entry name" value="GH15-like"/>
</dbReference>
<dbReference type="Proteomes" id="UP000005324">
    <property type="component" value="Unassembled WGS sequence"/>
</dbReference>
<evidence type="ECO:0000313" key="2">
    <source>
        <dbReference type="EMBL" id="EFH11744.1"/>
    </source>
</evidence>